<protein>
    <submittedName>
        <fullName evidence="1">Uncharacterized protein</fullName>
    </submittedName>
</protein>
<feature type="non-terminal residue" evidence="1">
    <location>
        <position position="71"/>
    </location>
</feature>
<gene>
    <name evidence="1" type="ORF">MONAX_5E032329</name>
</gene>
<evidence type="ECO:0000313" key="1">
    <source>
        <dbReference type="EMBL" id="VTJ70145.1"/>
    </source>
</evidence>
<sequence length="71" mass="7948">MARTRRHRFCHKPCWTASEKLAIHPPRSPRQGLGLCCLLLSPSAGPNGRHRRPQPTAHLSRCLLQGAMATR</sequence>
<keyword evidence="2" id="KW-1185">Reference proteome</keyword>
<evidence type="ECO:0000313" key="2">
    <source>
        <dbReference type="Proteomes" id="UP000335636"/>
    </source>
</evidence>
<dbReference type="EMBL" id="CABDUW010000494">
    <property type="protein sequence ID" value="VTJ70145.1"/>
    <property type="molecule type" value="Genomic_DNA"/>
</dbReference>
<reference evidence="1" key="1">
    <citation type="submission" date="2019-04" db="EMBL/GenBank/DDBJ databases">
        <authorList>
            <person name="Alioto T."/>
            <person name="Alioto T."/>
        </authorList>
    </citation>
    <scope>NUCLEOTIDE SEQUENCE [LARGE SCALE GENOMIC DNA]</scope>
</reference>
<organism evidence="1 2">
    <name type="scientific">Marmota monax</name>
    <name type="common">Woodchuck</name>
    <dbReference type="NCBI Taxonomy" id="9995"/>
    <lineage>
        <taxon>Eukaryota</taxon>
        <taxon>Metazoa</taxon>
        <taxon>Chordata</taxon>
        <taxon>Craniata</taxon>
        <taxon>Vertebrata</taxon>
        <taxon>Euteleostomi</taxon>
        <taxon>Mammalia</taxon>
        <taxon>Eutheria</taxon>
        <taxon>Euarchontoglires</taxon>
        <taxon>Glires</taxon>
        <taxon>Rodentia</taxon>
        <taxon>Sciuromorpha</taxon>
        <taxon>Sciuridae</taxon>
        <taxon>Xerinae</taxon>
        <taxon>Marmotini</taxon>
        <taxon>Marmota</taxon>
    </lineage>
</organism>
<proteinExistence type="predicted"/>
<comment type="caution">
    <text evidence="1">The sequence shown here is derived from an EMBL/GenBank/DDBJ whole genome shotgun (WGS) entry which is preliminary data.</text>
</comment>
<name>A0A5E4BL66_MARMO</name>
<accession>A0A5E4BL66</accession>
<dbReference type="AlphaFoldDB" id="A0A5E4BL66"/>
<dbReference type="Proteomes" id="UP000335636">
    <property type="component" value="Unassembled WGS sequence"/>
</dbReference>